<proteinExistence type="predicted"/>
<reference evidence="2 3" key="1">
    <citation type="journal article" date="2019" name="Int. J. Syst. Evol. Microbiol.">
        <title>The Global Catalogue of Microorganisms (GCM) 10K type strain sequencing project: providing services to taxonomists for standard genome sequencing and annotation.</title>
        <authorList>
            <consortium name="The Broad Institute Genomics Platform"/>
            <consortium name="The Broad Institute Genome Sequencing Center for Infectious Disease"/>
            <person name="Wu L."/>
            <person name="Ma J."/>
        </authorList>
    </citation>
    <scope>NUCLEOTIDE SEQUENCE [LARGE SCALE GENOMIC DNA]</scope>
    <source>
        <strain evidence="2 3">JCM 14559</strain>
    </source>
</reference>
<comment type="caution">
    <text evidence="2">The sequence shown here is derived from an EMBL/GenBank/DDBJ whole genome shotgun (WGS) entry which is preliminary data.</text>
</comment>
<feature type="domain" description="DUF397" evidence="1">
    <location>
        <begin position="33"/>
        <end position="81"/>
    </location>
</feature>
<organism evidence="2 3">
    <name type="scientific">Kitasatospora saccharophila</name>
    <dbReference type="NCBI Taxonomy" id="407973"/>
    <lineage>
        <taxon>Bacteria</taxon>
        <taxon>Bacillati</taxon>
        <taxon>Actinomycetota</taxon>
        <taxon>Actinomycetes</taxon>
        <taxon>Kitasatosporales</taxon>
        <taxon>Streptomycetaceae</taxon>
        <taxon>Kitasatospora</taxon>
    </lineage>
</organism>
<dbReference type="Pfam" id="PF04149">
    <property type="entry name" value="DUF397"/>
    <property type="match status" value="1"/>
</dbReference>
<evidence type="ECO:0000313" key="2">
    <source>
        <dbReference type="EMBL" id="GAA2118013.1"/>
    </source>
</evidence>
<sequence>MNHPPADSIITADEKNQLDPAWVAQQLEQAKWFSNSTGGSNCVEVAFLDNGLVATRDSLNTHNPPQLYSDDEWIAFIDGAKNGRFDRKTATTP</sequence>
<accession>A0ABN2XXW8</accession>
<evidence type="ECO:0000259" key="1">
    <source>
        <dbReference type="Pfam" id="PF04149"/>
    </source>
</evidence>
<evidence type="ECO:0000313" key="3">
    <source>
        <dbReference type="Proteomes" id="UP001500897"/>
    </source>
</evidence>
<dbReference type="InterPro" id="IPR007278">
    <property type="entry name" value="DUF397"/>
</dbReference>
<name>A0ABN2XXW8_9ACTN</name>
<dbReference type="Proteomes" id="UP001500897">
    <property type="component" value="Unassembled WGS sequence"/>
</dbReference>
<dbReference type="RefSeq" id="WP_344557385.1">
    <property type="nucleotide sequence ID" value="NZ_BAAANS010000061.1"/>
</dbReference>
<keyword evidence="3" id="KW-1185">Reference proteome</keyword>
<dbReference type="EMBL" id="BAAANS010000061">
    <property type="protein sequence ID" value="GAA2118013.1"/>
    <property type="molecule type" value="Genomic_DNA"/>
</dbReference>
<protein>
    <recommendedName>
        <fullName evidence="1">DUF397 domain-containing protein</fullName>
    </recommendedName>
</protein>
<gene>
    <name evidence="2" type="ORF">GCM10009759_64900</name>
</gene>